<sequence length="211" mass="22468">MARKSSNDKDKAAAPAAPTTTGAQPPAEESLIDGQLAGVQHQDGTVVPRAELPEAELRQIGTDLEIQDAATLPVEQLVAAIQAQKVVVPAGDEDGVVNPEAAESPLRIADEAGRYQVLLSDGSLAYLENLVQEDLEALAAACYELAIQSRGGELGRTIGVDWAAGLKDRFIVQRERLDHDGETYTHGDPIYLDSTQAAQLLPLGAIERERP</sequence>
<feature type="compositionally biased region" description="Low complexity" evidence="1">
    <location>
        <begin position="13"/>
        <end position="27"/>
    </location>
</feature>
<dbReference type="EMBL" id="VZPH01000019">
    <property type="protein sequence ID" value="KAB0562664.1"/>
    <property type="molecule type" value="Genomic_DNA"/>
</dbReference>
<name>A0A643ETG0_PSEAI</name>
<comment type="caution">
    <text evidence="2">The sequence shown here is derived from an EMBL/GenBank/DDBJ whole genome shotgun (WGS) entry which is preliminary data.</text>
</comment>
<gene>
    <name evidence="2" type="ORF">F7R07_02575</name>
</gene>
<dbReference type="RefSeq" id="WP_043502533.1">
    <property type="nucleotide sequence ID" value="NZ_CP131788.1"/>
</dbReference>
<proteinExistence type="predicted"/>
<accession>A0A643ETG0</accession>
<evidence type="ECO:0000256" key="1">
    <source>
        <dbReference type="SAM" id="MobiDB-lite"/>
    </source>
</evidence>
<dbReference type="AlphaFoldDB" id="A0A643ETG0"/>
<evidence type="ECO:0000313" key="2">
    <source>
        <dbReference type="EMBL" id="KAB0562664.1"/>
    </source>
</evidence>
<protein>
    <submittedName>
        <fullName evidence="2">Uncharacterized protein</fullName>
    </submittedName>
</protein>
<feature type="compositionally biased region" description="Basic and acidic residues" evidence="1">
    <location>
        <begin position="1"/>
        <end position="12"/>
    </location>
</feature>
<reference evidence="2" key="1">
    <citation type="submission" date="2019-09" db="EMBL/GenBank/DDBJ databases">
        <title>Draft genome sequences of 48 bacterial type strains from the CCUG.</title>
        <authorList>
            <person name="Tunovic T."/>
            <person name="Pineiro-Iglesias B."/>
            <person name="Unosson C."/>
            <person name="Inganas E."/>
            <person name="Ohlen M."/>
            <person name="Cardew S."/>
            <person name="Jensie-Markopoulos S."/>
            <person name="Salva-Serra F."/>
            <person name="Jaen-Luchoro D."/>
            <person name="Karlsson R."/>
            <person name="Svensson-Stadler L."/>
            <person name="Chun J."/>
            <person name="Moore E."/>
        </authorList>
    </citation>
    <scope>NUCLEOTIDE SEQUENCE</scope>
    <source>
        <strain evidence="2">CCUG 551</strain>
    </source>
</reference>
<organism evidence="2">
    <name type="scientific">Pseudomonas aeruginosa</name>
    <dbReference type="NCBI Taxonomy" id="287"/>
    <lineage>
        <taxon>Bacteria</taxon>
        <taxon>Pseudomonadati</taxon>
        <taxon>Pseudomonadota</taxon>
        <taxon>Gammaproteobacteria</taxon>
        <taxon>Pseudomonadales</taxon>
        <taxon>Pseudomonadaceae</taxon>
        <taxon>Pseudomonas</taxon>
    </lineage>
</organism>
<feature type="region of interest" description="Disordered" evidence="1">
    <location>
        <begin position="1"/>
        <end position="43"/>
    </location>
</feature>